<evidence type="ECO:0000313" key="2">
    <source>
        <dbReference type="Proteomes" id="UP000768471"/>
    </source>
</evidence>
<reference evidence="1 2" key="1">
    <citation type="submission" date="2020-09" db="EMBL/GenBank/DDBJ databases">
        <title>Eikenella S3660 sp. nov., isolated from a throat swab.</title>
        <authorList>
            <person name="Buhl M."/>
        </authorList>
    </citation>
    <scope>NUCLEOTIDE SEQUENCE [LARGE SCALE GENOMIC DNA]</scope>
    <source>
        <strain evidence="1 2">S3360</strain>
    </source>
</reference>
<proteinExistence type="predicted"/>
<evidence type="ECO:0000313" key="1">
    <source>
        <dbReference type="EMBL" id="MBH5328206.1"/>
    </source>
</evidence>
<organism evidence="1 2">
    <name type="scientific">Eikenella glucosivorans</name>
    <dbReference type="NCBI Taxonomy" id="2766967"/>
    <lineage>
        <taxon>Bacteria</taxon>
        <taxon>Pseudomonadati</taxon>
        <taxon>Pseudomonadota</taxon>
        <taxon>Betaproteobacteria</taxon>
        <taxon>Neisseriales</taxon>
        <taxon>Neisseriaceae</taxon>
        <taxon>Eikenella</taxon>
    </lineage>
</organism>
<keyword evidence="2" id="KW-1185">Reference proteome</keyword>
<gene>
    <name evidence="1" type="ORF">H9Q10_00775</name>
</gene>
<name>A0ABS0N7D2_9NEIS</name>
<dbReference type="RefSeq" id="WP_197902135.1">
    <property type="nucleotide sequence ID" value="NZ_JACSGR010000001.1"/>
</dbReference>
<accession>A0ABS0N7D2</accession>
<protein>
    <recommendedName>
        <fullName evidence="3">PilS cassette</fullName>
    </recommendedName>
</protein>
<dbReference type="EMBL" id="JACSGR010000001">
    <property type="protein sequence ID" value="MBH5328206.1"/>
    <property type="molecule type" value="Genomic_DNA"/>
</dbReference>
<comment type="caution">
    <text evidence="1">The sequence shown here is derived from an EMBL/GenBank/DDBJ whole genome shotgun (WGS) entry which is preliminary data.</text>
</comment>
<dbReference type="Proteomes" id="UP000768471">
    <property type="component" value="Unassembled WGS sequence"/>
</dbReference>
<evidence type="ECO:0008006" key="3">
    <source>
        <dbReference type="Google" id="ProtNLM"/>
    </source>
</evidence>
<sequence>MLEIPHPRAWLAPHTLPRQAKLKRLPESVSFNEVKMPRSKALPGRYFSGSLFPCLP</sequence>